<gene>
    <name evidence="2" type="ORF">RT723_09055</name>
</gene>
<dbReference type="EMBL" id="JAWCUA010000007">
    <property type="protein sequence ID" value="MDU0113142.1"/>
    <property type="molecule type" value="Genomic_DNA"/>
</dbReference>
<accession>A0ABU3R0Y7</accession>
<name>A0ABU3R0Y7_9GAMM</name>
<evidence type="ECO:0000313" key="3">
    <source>
        <dbReference type="Proteomes" id="UP001257914"/>
    </source>
</evidence>
<evidence type="ECO:0000313" key="2">
    <source>
        <dbReference type="EMBL" id="MDU0113142.1"/>
    </source>
</evidence>
<evidence type="ECO:0000259" key="1">
    <source>
        <dbReference type="PROSITE" id="PS51832"/>
    </source>
</evidence>
<dbReference type="SUPFAM" id="SSF109604">
    <property type="entry name" value="HD-domain/PDEase-like"/>
    <property type="match status" value="1"/>
</dbReference>
<comment type="caution">
    <text evidence="2">The sequence shown here is derived from an EMBL/GenBank/DDBJ whole genome shotgun (WGS) entry which is preliminary data.</text>
</comment>
<feature type="domain" description="HD-GYP" evidence="1">
    <location>
        <begin position="228"/>
        <end position="425"/>
    </location>
</feature>
<dbReference type="InterPro" id="IPR003607">
    <property type="entry name" value="HD/PDEase_dom"/>
</dbReference>
<reference evidence="2 3" key="1">
    <citation type="submission" date="2023-10" db="EMBL/GenBank/DDBJ databases">
        <title>Psychrosphaera aquimaarina strain SW33 isolated from seawater.</title>
        <authorList>
            <person name="Bayburt H."/>
            <person name="Kim J.M."/>
            <person name="Choi B.J."/>
            <person name="Jeon C.O."/>
        </authorList>
    </citation>
    <scope>NUCLEOTIDE SEQUENCE [LARGE SCALE GENOMIC DNA]</scope>
    <source>
        <strain evidence="2 3">KCTC 52743</strain>
    </source>
</reference>
<organism evidence="2 3">
    <name type="scientific">Psychrosphaera aquimarina</name>
    <dbReference type="NCBI Taxonomy" id="2044854"/>
    <lineage>
        <taxon>Bacteria</taxon>
        <taxon>Pseudomonadati</taxon>
        <taxon>Pseudomonadota</taxon>
        <taxon>Gammaproteobacteria</taxon>
        <taxon>Alteromonadales</taxon>
        <taxon>Pseudoalteromonadaceae</taxon>
        <taxon>Psychrosphaera</taxon>
    </lineage>
</organism>
<dbReference type="Pfam" id="PF13487">
    <property type="entry name" value="HD_5"/>
    <property type="match status" value="1"/>
</dbReference>
<dbReference type="SMART" id="SM00471">
    <property type="entry name" value="HDc"/>
    <property type="match status" value="1"/>
</dbReference>
<dbReference type="Pfam" id="PF11849">
    <property type="entry name" value="DUF3369"/>
    <property type="match status" value="1"/>
</dbReference>
<dbReference type="InterPro" id="IPR021800">
    <property type="entry name" value="DUF3369"/>
</dbReference>
<proteinExistence type="predicted"/>
<dbReference type="InterPro" id="IPR052020">
    <property type="entry name" value="Cyclic_di-GMP/3'3'-cGAMP_PDE"/>
</dbReference>
<dbReference type="PANTHER" id="PTHR45228:SF9">
    <property type="entry name" value="3'3'-CGAMP-SPECIFIC PHOSPHODIESTERASE 2"/>
    <property type="match status" value="1"/>
</dbReference>
<dbReference type="CDD" id="cd00077">
    <property type="entry name" value="HDc"/>
    <property type="match status" value="1"/>
</dbReference>
<dbReference type="Proteomes" id="UP001257914">
    <property type="component" value="Unassembled WGS sequence"/>
</dbReference>
<dbReference type="RefSeq" id="WP_315946748.1">
    <property type="nucleotide sequence ID" value="NZ_JAWCUA010000007.1"/>
</dbReference>
<dbReference type="PROSITE" id="PS51832">
    <property type="entry name" value="HD_GYP"/>
    <property type="match status" value="1"/>
</dbReference>
<keyword evidence="3" id="KW-1185">Reference proteome</keyword>
<sequence>MPNGYEKQKNKFSRIVLRTGQPGQAPEEDVIMEYDINDYKQKTELDRKKLFTTVVTALRAYRDLLAVEDSRQYERKFRHGLEQVIEATSDMLKRKDLQTFFDGLLQQVMSILHIDNDGGLVNVSVGAGAGTKLKNQGYDLIAKVGDTEQSELTPQVIQLLNTASKIKESIFEDNIYVAYFPSTTEKSSLLYLTGISLEDIHEIDIQMLNMFCRSVGIAFDNFLLNQDIINTQEELLVRLGNAVESRSKESGNHIKRMSDYCYLLGQKLNLSEFDCITLKQATPMHDVGKIATPDSILLKPGKLESDEFTIMKLHTQIGYDILKDSELPILQAAAIISQQHHEKYDGTGYPNNFKGEEIHIYARIVAVADVFDALAHKRCYKEPWPLDSIITLLEEEKGKHFDPMVVDAFLQNLDEFLAINERLTGEDQL</sequence>
<protein>
    <submittedName>
        <fullName evidence="2">DUF3369 domain-containing protein</fullName>
    </submittedName>
</protein>
<dbReference type="Gene3D" id="1.10.3210.10">
    <property type="entry name" value="Hypothetical protein af1432"/>
    <property type="match status" value="1"/>
</dbReference>
<dbReference type="InterPro" id="IPR037522">
    <property type="entry name" value="HD_GYP_dom"/>
</dbReference>
<dbReference type="PANTHER" id="PTHR45228">
    <property type="entry name" value="CYCLIC DI-GMP PHOSPHODIESTERASE TM_0186-RELATED"/>
    <property type="match status" value="1"/>
</dbReference>